<proteinExistence type="predicted"/>
<dbReference type="EMBL" id="JAJUPA010000002">
    <property type="protein sequence ID" value="MCQ9629267.1"/>
    <property type="molecule type" value="Genomic_DNA"/>
</dbReference>
<gene>
    <name evidence="1" type="ORF">LZL92_03130</name>
</gene>
<dbReference type="RefSeq" id="WP_117374135.1">
    <property type="nucleotide sequence ID" value="NZ_JAJUOY010000007.1"/>
</dbReference>
<keyword evidence="2" id="KW-1185">Reference proteome</keyword>
<protein>
    <submittedName>
        <fullName evidence="1">Uncharacterized protein</fullName>
    </submittedName>
</protein>
<sequence>MKRPPLSPKAIVGKKVIEPPLRWEELEDGKEYAIVDTTDAGDWAIKFEKINKSNSYYMVLAKSARIFADSFEASEFINAIQSLGEENGKTTD</sequence>
<reference evidence="1 2" key="1">
    <citation type="submission" date="2021-12" db="EMBL/GenBank/DDBJ databases">
        <title>Identification and characterization of A. suis stains in western Canada.</title>
        <authorList>
            <person name="Kulathunga D.G.R.S."/>
            <person name="De Oliveira Costa M."/>
        </authorList>
    </citation>
    <scope>NUCLEOTIDE SEQUENCE [LARGE SCALE GENOMIC DNA]</scope>
    <source>
        <strain evidence="1 2">18_292</strain>
    </source>
</reference>
<evidence type="ECO:0000313" key="2">
    <source>
        <dbReference type="Proteomes" id="UP001206331"/>
    </source>
</evidence>
<name>A0ABT1WS95_ACTSU</name>
<organism evidence="1 2">
    <name type="scientific">Actinobacillus suis</name>
    <dbReference type="NCBI Taxonomy" id="716"/>
    <lineage>
        <taxon>Bacteria</taxon>
        <taxon>Pseudomonadati</taxon>
        <taxon>Pseudomonadota</taxon>
        <taxon>Gammaproteobacteria</taxon>
        <taxon>Pasteurellales</taxon>
        <taxon>Pasteurellaceae</taxon>
        <taxon>Actinobacillus</taxon>
    </lineage>
</organism>
<evidence type="ECO:0000313" key="1">
    <source>
        <dbReference type="EMBL" id="MCQ9629267.1"/>
    </source>
</evidence>
<accession>A0ABT1WS95</accession>
<dbReference type="Proteomes" id="UP001206331">
    <property type="component" value="Unassembled WGS sequence"/>
</dbReference>
<comment type="caution">
    <text evidence="1">The sequence shown here is derived from an EMBL/GenBank/DDBJ whole genome shotgun (WGS) entry which is preliminary data.</text>
</comment>